<name>A0A4P9Z547_9FUNG</name>
<proteinExistence type="inferred from homology"/>
<dbReference type="PANTHER" id="PTHR12991:SF10">
    <property type="entry name" value="GATOR COMPLEX PROTEIN NPRL2"/>
    <property type="match status" value="1"/>
</dbReference>
<dbReference type="GO" id="GO:0005096">
    <property type="term" value="F:GTPase activator activity"/>
    <property type="evidence" value="ECO:0007669"/>
    <property type="project" value="TreeGrafter"/>
</dbReference>
<accession>A0A4P9Z547</accession>
<dbReference type="Pfam" id="PF06218">
    <property type="entry name" value="NPR2"/>
    <property type="match status" value="1"/>
</dbReference>
<sequence>IAALFYAEFHPVQGPTIVYDVPEGSLTGPDRLLDFEAASDYVIPKSGVTDRVITLTVGNHKLVGFPSRVEHTRYARNAILFNIVFVFARQADTRAYEPIARKMAITLRTLEVESSYLHDESKRERIAMLMGQAYEDLNSMKECLIPIDESHTVNLKLFPVLTQPPLVKDYVVPILTAPVDRLELDSWDITARKILEYIDGVAPIRRVAEMADVDTDKVRRLVRHLM</sequence>
<dbReference type="GO" id="GO:0005774">
    <property type="term" value="C:vacuolar membrane"/>
    <property type="evidence" value="ECO:0007669"/>
    <property type="project" value="TreeGrafter"/>
</dbReference>
<evidence type="ECO:0000256" key="1">
    <source>
        <dbReference type="ARBA" id="ARBA00008433"/>
    </source>
</evidence>
<dbReference type="EMBL" id="KZ989160">
    <property type="protein sequence ID" value="RKP27727.1"/>
    <property type="molecule type" value="Genomic_DNA"/>
</dbReference>
<evidence type="ECO:0000313" key="3">
    <source>
        <dbReference type="Proteomes" id="UP000278143"/>
    </source>
</evidence>
<reference evidence="3" key="1">
    <citation type="journal article" date="2018" name="Nat. Microbiol.">
        <title>Leveraging single-cell genomics to expand the fungal tree of life.</title>
        <authorList>
            <person name="Ahrendt S.R."/>
            <person name="Quandt C.A."/>
            <person name="Ciobanu D."/>
            <person name="Clum A."/>
            <person name="Salamov A."/>
            <person name="Andreopoulos B."/>
            <person name="Cheng J.F."/>
            <person name="Woyke T."/>
            <person name="Pelin A."/>
            <person name="Henrissat B."/>
            <person name="Reynolds N.K."/>
            <person name="Benny G.L."/>
            <person name="Smith M.E."/>
            <person name="James T.Y."/>
            <person name="Grigoriev I.V."/>
        </authorList>
    </citation>
    <scope>NUCLEOTIDE SEQUENCE [LARGE SCALE GENOMIC DNA]</scope>
    <source>
        <strain evidence="3">Benny S71-1</strain>
    </source>
</reference>
<feature type="non-terminal residue" evidence="2">
    <location>
        <position position="226"/>
    </location>
</feature>
<gene>
    <name evidence="2" type="ORF">SYNPS1DRAFT_9969</name>
</gene>
<dbReference type="GO" id="GO:1990130">
    <property type="term" value="C:GATOR1 complex"/>
    <property type="evidence" value="ECO:0007669"/>
    <property type="project" value="TreeGrafter"/>
</dbReference>
<dbReference type="AlphaFoldDB" id="A0A4P9Z547"/>
<dbReference type="PANTHER" id="PTHR12991">
    <property type="entry name" value="NITROGEN PERMEASE REGULATOR 2/TUMOR SUPPRESSOR CANDIDATE 4"/>
    <property type="match status" value="1"/>
</dbReference>
<protein>
    <submittedName>
        <fullName evidence="2">Nitrogen permease regulator 2</fullName>
    </submittedName>
</protein>
<dbReference type="GO" id="GO:1904262">
    <property type="term" value="P:negative regulation of TORC1 signaling"/>
    <property type="evidence" value="ECO:0007669"/>
    <property type="project" value="TreeGrafter"/>
</dbReference>
<keyword evidence="3" id="KW-1185">Reference proteome</keyword>
<evidence type="ECO:0000313" key="2">
    <source>
        <dbReference type="EMBL" id="RKP27727.1"/>
    </source>
</evidence>
<dbReference type="InterPro" id="IPR009348">
    <property type="entry name" value="NPR2-like"/>
</dbReference>
<dbReference type="OrthoDB" id="338854at2759"/>
<organism evidence="2 3">
    <name type="scientific">Syncephalis pseudoplumigaleata</name>
    <dbReference type="NCBI Taxonomy" id="1712513"/>
    <lineage>
        <taxon>Eukaryota</taxon>
        <taxon>Fungi</taxon>
        <taxon>Fungi incertae sedis</taxon>
        <taxon>Zoopagomycota</taxon>
        <taxon>Zoopagomycotina</taxon>
        <taxon>Zoopagomycetes</taxon>
        <taxon>Zoopagales</taxon>
        <taxon>Piptocephalidaceae</taxon>
        <taxon>Syncephalis</taxon>
    </lineage>
</organism>
<comment type="similarity">
    <text evidence="1">Belongs to the NPR2 family.</text>
</comment>
<dbReference type="GO" id="GO:0010508">
    <property type="term" value="P:positive regulation of autophagy"/>
    <property type="evidence" value="ECO:0007669"/>
    <property type="project" value="TreeGrafter"/>
</dbReference>
<feature type="non-terminal residue" evidence="2">
    <location>
        <position position="1"/>
    </location>
</feature>
<dbReference type="Proteomes" id="UP000278143">
    <property type="component" value="Unassembled WGS sequence"/>
</dbReference>